<organism evidence="6 7">
    <name type="scientific">Actinomadura pelletieri DSM 43383</name>
    <dbReference type="NCBI Taxonomy" id="1120940"/>
    <lineage>
        <taxon>Bacteria</taxon>
        <taxon>Bacillati</taxon>
        <taxon>Actinomycetota</taxon>
        <taxon>Actinomycetes</taxon>
        <taxon>Streptosporangiales</taxon>
        <taxon>Thermomonosporaceae</taxon>
        <taxon>Actinomadura</taxon>
    </lineage>
</organism>
<dbReference type="RefSeq" id="WP_246007354.1">
    <property type="nucleotide sequence ID" value="NZ_RBWU01000008.1"/>
</dbReference>
<dbReference type="AlphaFoldDB" id="A0A495QAD1"/>
<dbReference type="GO" id="GO:0012505">
    <property type="term" value="C:endomembrane system"/>
    <property type="evidence" value="ECO:0007669"/>
    <property type="project" value="UniProtKB-SubCell"/>
</dbReference>
<keyword evidence="2" id="KW-0812">Transmembrane</keyword>
<evidence type="ECO:0000313" key="6">
    <source>
        <dbReference type="EMBL" id="RKS68425.1"/>
    </source>
</evidence>
<dbReference type="Proteomes" id="UP000274601">
    <property type="component" value="Unassembled WGS sequence"/>
</dbReference>
<evidence type="ECO:0000313" key="7">
    <source>
        <dbReference type="Proteomes" id="UP000274601"/>
    </source>
</evidence>
<dbReference type="InterPro" id="IPR010652">
    <property type="entry name" value="DUF1232"/>
</dbReference>
<comment type="subcellular location">
    <subcellularLocation>
        <location evidence="1">Endomembrane system</location>
        <topology evidence="1">Multi-pass membrane protein</topology>
    </subcellularLocation>
</comment>
<protein>
    <submittedName>
        <fullName evidence="6">Uncharacterized protein DUF1232</fullName>
    </submittedName>
</protein>
<keyword evidence="7" id="KW-1185">Reference proteome</keyword>
<evidence type="ECO:0000256" key="4">
    <source>
        <dbReference type="ARBA" id="ARBA00023136"/>
    </source>
</evidence>
<evidence type="ECO:0000259" key="5">
    <source>
        <dbReference type="Pfam" id="PF06803"/>
    </source>
</evidence>
<keyword evidence="4" id="KW-0472">Membrane</keyword>
<sequence>MALIHAADLRRRLGGDHLVSPIDAIPDVIPVAGIVDDTGLALWMLAVLVKSAGDFVAWERGGRPTVLVGEPSLGQRSPGEPSHDVVITELRATTIAGLLEKLAARLSPGPPFGPGQNGEEMARIAADLAKELRDQTFLGQ</sequence>
<proteinExistence type="predicted"/>
<name>A0A495QAD1_9ACTN</name>
<evidence type="ECO:0000256" key="2">
    <source>
        <dbReference type="ARBA" id="ARBA00022692"/>
    </source>
</evidence>
<evidence type="ECO:0000256" key="1">
    <source>
        <dbReference type="ARBA" id="ARBA00004127"/>
    </source>
</evidence>
<keyword evidence="3" id="KW-1133">Transmembrane helix</keyword>
<evidence type="ECO:0000256" key="3">
    <source>
        <dbReference type="ARBA" id="ARBA00022989"/>
    </source>
</evidence>
<accession>A0A495QAD1</accession>
<gene>
    <name evidence="6" type="ORF">BZB76_6690</name>
</gene>
<comment type="caution">
    <text evidence="6">The sequence shown here is derived from an EMBL/GenBank/DDBJ whole genome shotgun (WGS) entry which is preliminary data.</text>
</comment>
<reference evidence="6 7" key="1">
    <citation type="submission" date="2018-10" db="EMBL/GenBank/DDBJ databases">
        <title>Genomic Encyclopedia of Archaeal and Bacterial Type Strains, Phase II (KMG-II): from individual species to whole genera.</title>
        <authorList>
            <person name="Goeker M."/>
        </authorList>
    </citation>
    <scope>NUCLEOTIDE SEQUENCE [LARGE SCALE GENOMIC DNA]</scope>
    <source>
        <strain evidence="6 7">DSM 43383</strain>
    </source>
</reference>
<dbReference type="Pfam" id="PF06803">
    <property type="entry name" value="DUF1232"/>
    <property type="match status" value="1"/>
</dbReference>
<feature type="domain" description="DUF1232" evidence="5">
    <location>
        <begin position="18"/>
        <end position="43"/>
    </location>
</feature>
<dbReference type="EMBL" id="RBWU01000008">
    <property type="protein sequence ID" value="RKS68425.1"/>
    <property type="molecule type" value="Genomic_DNA"/>
</dbReference>